<dbReference type="InterPro" id="IPR027434">
    <property type="entry name" value="Homing_endonucl"/>
</dbReference>
<dbReference type="Pfam" id="PF00521">
    <property type="entry name" value="DNA_topoisoIV"/>
    <property type="match status" value="1"/>
</dbReference>
<keyword evidence="13" id="KW-0238">DNA-binding</keyword>
<dbReference type="SUPFAM" id="SSF51294">
    <property type="entry name" value="Hedgehog/intein (Hint) domain"/>
    <property type="match status" value="1"/>
</dbReference>
<dbReference type="InterPro" id="IPR001241">
    <property type="entry name" value="Topo_IIA"/>
</dbReference>
<evidence type="ECO:0000256" key="7">
    <source>
        <dbReference type="ARBA" id="ARBA00022741"/>
    </source>
</evidence>
<protein>
    <recommendedName>
        <fullName evidence="5">DNA topoisomerase (ATP-hydrolyzing)</fullName>
        <ecNumber evidence="5">5.6.2.2</ecNumber>
    </recommendedName>
</protein>
<dbReference type="InterPro" id="IPR013760">
    <property type="entry name" value="Topo_IIA-like_dom_sf"/>
</dbReference>
<organism evidence="16">
    <name type="scientific">viral metagenome</name>
    <dbReference type="NCBI Taxonomy" id="1070528"/>
    <lineage>
        <taxon>unclassified sequences</taxon>
        <taxon>metagenomes</taxon>
        <taxon>organismal metagenomes</taxon>
    </lineage>
</organism>
<dbReference type="InterPro" id="IPR014721">
    <property type="entry name" value="Ribsml_uS5_D2-typ_fold_subgr"/>
</dbReference>
<comment type="cofactor">
    <cofactor evidence="3">
        <name>Mg(2+)</name>
        <dbReference type="ChEBI" id="CHEBI:18420"/>
    </cofactor>
</comment>
<dbReference type="Gene3D" id="3.30.565.10">
    <property type="entry name" value="Histidine kinase-like ATPase, C-terminal domain"/>
    <property type="match status" value="1"/>
</dbReference>
<dbReference type="InterPro" id="IPR050634">
    <property type="entry name" value="DNA_Topoisomerase_II"/>
</dbReference>
<evidence type="ECO:0000256" key="9">
    <source>
        <dbReference type="ARBA" id="ARBA00022840"/>
    </source>
</evidence>
<dbReference type="FunFam" id="3.90.199.10:FF:000002">
    <property type="entry name" value="DNA topoisomerase 2"/>
    <property type="match status" value="1"/>
</dbReference>
<dbReference type="SMART" id="SM00434">
    <property type="entry name" value="TOP4c"/>
    <property type="match status" value="1"/>
</dbReference>
<dbReference type="PROSITE" id="PS50817">
    <property type="entry name" value="INTEIN_N_TER"/>
    <property type="match status" value="1"/>
</dbReference>
<dbReference type="Gene3D" id="3.30.230.10">
    <property type="match status" value="1"/>
</dbReference>
<dbReference type="NCBIfam" id="TIGR01445">
    <property type="entry name" value="intein_Nterm"/>
    <property type="match status" value="1"/>
</dbReference>
<dbReference type="GO" id="GO:0005524">
    <property type="term" value="F:ATP binding"/>
    <property type="evidence" value="ECO:0007669"/>
    <property type="project" value="UniProtKB-KW"/>
</dbReference>
<dbReference type="GO" id="GO:0003677">
    <property type="term" value="F:DNA binding"/>
    <property type="evidence" value="ECO:0007669"/>
    <property type="project" value="UniProtKB-KW"/>
</dbReference>
<comment type="cofactor">
    <cofactor evidence="2">
        <name>Ca(2+)</name>
        <dbReference type="ChEBI" id="CHEBI:29108"/>
    </cofactor>
</comment>
<evidence type="ECO:0000256" key="1">
    <source>
        <dbReference type="ARBA" id="ARBA00000185"/>
    </source>
</evidence>
<keyword evidence="11" id="KW-0651">Protein splicing</keyword>
<dbReference type="Gene3D" id="3.30.1490.30">
    <property type="match status" value="1"/>
</dbReference>
<evidence type="ECO:0000256" key="3">
    <source>
        <dbReference type="ARBA" id="ARBA00001946"/>
    </source>
</evidence>
<evidence type="ECO:0000256" key="2">
    <source>
        <dbReference type="ARBA" id="ARBA00001913"/>
    </source>
</evidence>
<keyword evidence="9" id="KW-0067">ATP-binding</keyword>
<dbReference type="GO" id="GO:0003918">
    <property type="term" value="F:DNA topoisomerase type II (double strand cut, ATP-hydrolyzing) activity"/>
    <property type="evidence" value="ECO:0007669"/>
    <property type="project" value="UniProtKB-EC"/>
</dbReference>
<keyword evidence="14" id="KW-0413">Isomerase</keyword>
<dbReference type="SUPFAM" id="SSF55608">
    <property type="entry name" value="Homing endonucleases"/>
    <property type="match status" value="1"/>
</dbReference>
<dbReference type="Gene3D" id="3.90.199.10">
    <property type="entry name" value="Topoisomerase II, domain 5"/>
    <property type="match status" value="1"/>
</dbReference>
<evidence type="ECO:0000256" key="8">
    <source>
        <dbReference type="ARBA" id="ARBA00022813"/>
    </source>
</evidence>
<dbReference type="SUPFAM" id="SSF54211">
    <property type="entry name" value="Ribosomal protein S5 domain 2-like"/>
    <property type="match status" value="1"/>
</dbReference>
<dbReference type="InterPro" id="IPR018522">
    <property type="entry name" value="TopoIIA_CS"/>
</dbReference>
<reference evidence="16" key="1">
    <citation type="journal article" date="2020" name="Nature">
        <title>Giant virus diversity and host interactions through global metagenomics.</title>
        <authorList>
            <person name="Schulz F."/>
            <person name="Roux S."/>
            <person name="Paez-Espino D."/>
            <person name="Jungbluth S."/>
            <person name="Walsh D.A."/>
            <person name="Denef V.J."/>
            <person name="McMahon K.D."/>
            <person name="Konstantinidis K.T."/>
            <person name="Eloe-Fadrosh E.A."/>
            <person name="Kyrpides N.C."/>
            <person name="Woyke T."/>
        </authorList>
    </citation>
    <scope>NUCLEOTIDE SEQUENCE</scope>
    <source>
        <strain evidence="16">GVMAG-M-3300023179-82</strain>
    </source>
</reference>
<dbReference type="FunFam" id="3.30.1490.30:FF:000001">
    <property type="entry name" value="DNA topoisomerase 2"/>
    <property type="match status" value="1"/>
</dbReference>
<dbReference type="InterPro" id="IPR001154">
    <property type="entry name" value="TopoII_euk"/>
</dbReference>
<evidence type="ECO:0000256" key="4">
    <source>
        <dbReference type="ARBA" id="ARBA00011080"/>
    </source>
</evidence>
<dbReference type="PANTHER" id="PTHR10169">
    <property type="entry name" value="DNA TOPOISOMERASE/GYRASE"/>
    <property type="match status" value="1"/>
</dbReference>
<dbReference type="SUPFAM" id="SSF56719">
    <property type="entry name" value="Type II DNA topoisomerase"/>
    <property type="match status" value="2"/>
</dbReference>
<dbReference type="GO" id="GO:0016539">
    <property type="term" value="P:intein-mediated protein splicing"/>
    <property type="evidence" value="ECO:0007669"/>
    <property type="project" value="InterPro"/>
</dbReference>
<dbReference type="InterPro" id="IPR013506">
    <property type="entry name" value="Topo_IIA_bsu_dom2"/>
</dbReference>
<dbReference type="PROSITE" id="PS52040">
    <property type="entry name" value="TOPO_IIA"/>
    <property type="match status" value="1"/>
</dbReference>
<dbReference type="Gene3D" id="3.40.50.670">
    <property type="match status" value="2"/>
</dbReference>
<evidence type="ECO:0000256" key="6">
    <source>
        <dbReference type="ARBA" id="ARBA00022723"/>
    </source>
</evidence>
<dbReference type="InterPro" id="IPR006141">
    <property type="entry name" value="Intein_N"/>
</dbReference>
<dbReference type="EC" id="5.6.2.2" evidence="5"/>
<dbReference type="PROSITE" id="PS00177">
    <property type="entry name" value="TOPOISOMERASE_II"/>
    <property type="match status" value="1"/>
</dbReference>
<dbReference type="SMART" id="SM00433">
    <property type="entry name" value="TOP2c"/>
    <property type="match status" value="1"/>
</dbReference>
<dbReference type="InterPro" id="IPR013759">
    <property type="entry name" value="Topo_IIA_B_C"/>
</dbReference>
<dbReference type="PRINTS" id="PR00418">
    <property type="entry name" value="TPI2FAMILY"/>
</dbReference>
<dbReference type="PRINTS" id="PR01158">
    <property type="entry name" value="TOPISMRASEII"/>
</dbReference>
<dbReference type="InterPro" id="IPR003586">
    <property type="entry name" value="Hint_dom_C"/>
</dbReference>
<dbReference type="GO" id="GO:0046872">
    <property type="term" value="F:metal ion binding"/>
    <property type="evidence" value="ECO:0007669"/>
    <property type="project" value="UniProtKB-KW"/>
</dbReference>
<sequence>MSSNIDTEKYVKMSHKEHIKEIPDTYVGSIENIEDEMYIYEDNKIIKKRINYIPALYKLFDEILVNARDATINDNTCNNLECIVNIEEGYISVYNNGDNGIPIEEHPEYKTLIPSMIFGELLTSSNYDKNIEKTTGGKNGYGAKLVNIFSKKFIVEINDAKRKKYFIQEWTNNMSDTNGPKITKSSVKSSVKITYYPDFERFNISGLTEDYMKLFYRRLIDIAGTTDNKLKIVFNNNKIEINNFKLYIELYYDLPIYYDSNDRWTIGVLYKQESNNEVISFVNGINTYRGGTHCNYVIDIIIKHLINDYIKKKDKELKISPLSLKDNFVFFINSIIINPSFSSQIKDTLTTKIDKFGSKYEPSPTFLKKLSKCGIVERILEIAKTKESSSLKKTDGKKQIRIIGIPKLEDANKAGTKEAYKCTLILTEGDSAKATAIAGLSVIGKDYYGVFPLKGKLLNVREATTLQLLHNEEIKNLKIILGLKQDEDYSLDEKFNTLRYGHVLLLTDADSVTSDTPLLLKNNNNLIEIRTIDDISTNWKSYNNKEISYSSYKIWTDKGWTIIRKVIRHKVIKKIYRIKTYSGCVDVTEDHSLINKYGKELTPKQCYINQELLHCFPNFNKKLYNINKIKKMSYSKLKLLSKKLNIIYKSKNKNQLLHDILKKILLENNYTHHYNLQISEKEAYILGYNWSNNDVNIPIQILNSTNKIKESFFRGFYINQNYTDSNVYYKFIIKNKLRAQSLYFLCKSIGYNIIINNKNSSIYYTLIITKSSIKKKLTKIISIELIGNTEQYVYDLETENHHFQAGIGEMIVHNTDGSHIQGLFMNLIHYLWPNLIKRKNFIQGLNTPILKAFKGKETLSFYNLTDFESWKLNTSNYHTYKIKHYKGLGTSTAAEAKEYFININDKIINYLWENFTKETIISSTQLNDEDDDNDIEFIPIHDDEDAIKLAFDKKRANERKKWLMAYDKNKIIKYEQKNISIYDFIHYVLIHYSNEDLERSIPSVIDGFKPSQRKILFGSFARGLDKDEVKVAQLAGFVSDKAAYHHGEMSLTGAIIGMAQNYVGSNNINLLKPNGQFGSRYASGKDHASSRYIWTQLSPLALIIFNSLDTPVLNHLIDDGISIEPEYYVPIIPMILINGTEGIGTGFSTKIPPFNPINIIDNLINMINNKPIQELYPWWNKFEGTIIKTSESIFEVKGKWTIENNKLIITELPIGESTIHYKEFLEKLLIDSSTQKKTTTKKIKKENPLISYTDNNTDTKVYFELTFEDNYLNDESIDIEKSFHLSKKIHISNMHLYSSEGHIKKYNTIQEIMEDYYNVRLNIYDKRKTYLLNILEHQLNLISYKIKFIMLIVKNELIINNKKKSIIESELEQLKFPKLNKSINDSHESYEYLLSMPISNLTFEKIEELELNHKNKLTEYNHLFALSAKDIWLSELVDLKDKYLKSIEIDSESTSNKLPNKRKTKK</sequence>
<dbReference type="Pfam" id="PF16898">
    <property type="entry name" value="TOPRIM_C"/>
    <property type="match status" value="2"/>
</dbReference>
<dbReference type="FunFam" id="3.40.50.670:FF:000001">
    <property type="entry name" value="DNA topoisomerase 2"/>
    <property type="match status" value="1"/>
</dbReference>
<comment type="similarity">
    <text evidence="4">Belongs to the type II topoisomerase family.</text>
</comment>
<accession>A0A6C0H9H0</accession>
<evidence type="ECO:0000256" key="12">
    <source>
        <dbReference type="ARBA" id="ARBA00023029"/>
    </source>
</evidence>
<evidence type="ECO:0000256" key="5">
    <source>
        <dbReference type="ARBA" id="ARBA00012895"/>
    </source>
</evidence>
<dbReference type="InterPro" id="IPR031660">
    <property type="entry name" value="TOPRIM_C"/>
</dbReference>
<dbReference type="InterPro" id="IPR013757">
    <property type="entry name" value="Topo_IIA_A_a_sf"/>
</dbReference>
<evidence type="ECO:0000256" key="10">
    <source>
        <dbReference type="ARBA" id="ARBA00022842"/>
    </source>
</evidence>
<feature type="domain" description="Topo IIA-type catalytic" evidence="15">
    <location>
        <begin position="1001"/>
        <end position="1436"/>
    </location>
</feature>
<evidence type="ECO:0000256" key="11">
    <source>
        <dbReference type="ARBA" id="ARBA00023000"/>
    </source>
</evidence>
<dbReference type="GO" id="GO:0000819">
    <property type="term" value="P:sister chromatid segregation"/>
    <property type="evidence" value="ECO:0007669"/>
    <property type="project" value="TreeGrafter"/>
</dbReference>
<dbReference type="SUPFAM" id="SSF55874">
    <property type="entry name" value="ATPase domain of HSP90 chaperone/DNA topoisomerase II/histidine kinase"/>
    <property type="match status" value="1"/>
</dbReference>
<dbReference type="Gene3D" id="1.10.268.10">
    <property type="entry name" value="Topoisomerase, domain 3"/>
    <property type="match status" value="1"/>
</dbReference>
<keyword evidence="6" id="KW-0479">Metal-binding</keyword>
<dbReference type="InterPro" id="IPR013758">
    <property type="entry name" value="Topo_IIA_A/C_ab"/>
</dbReference>
<dbReference type="GO" id="GO:0000712">
    <property type="term" value="P:resolution of meiotic recombination intermediates"/>
    <property type="evidence" value="ECO:0007669"/>
    <property type="project" value="TreeGrafter"/>
</dbReference>
<evidence type="ECO:0000256" key="14">
    <source>
        <dbReference type="ARBA" id="ARBA00023235"/>
    </source>
</evidence>
<dbReference type="PROSITE" id="PS50818">
    <property type="entry name" value="INTEIN_C_TER"/>
    <property type="match status" value="1"/>
</dbReference>
<dbReference type="EMBL" id="MN739904">
    <property type="protein sequence ID" value="QHT76866.1"/>
    <property type="molecule type" value="Genomic_DNA"/>
</dbReference>
<dbReference type="GO" id="GO:0005634">
    <property type="term" value="C:nucleus"/>
    <property type="evidence" value="ECO:0007669"/>
    <property type="project" value="TreeGrafter"/>
</dbReference>
<keyword evidence="7" id="KW-0547">Nucleotide-binding</keyword>
<keyword evidence="10" id="KW-0460">Magnesium</keyword>
<evidence type="ECO:0000313" key="16">
    <source>
        <dbReference type="EMBL" id="QHT76866.1"/>
    </source>
</evidence>
<dbReference type="SMART" id="SM00305">
    <property type="entry name" value="HintC"/>
    <property type="match status" value="1"/>
</dbReference>
<keyword evidence="12" id="KW-0799">Topoisomerase</keyword>
<evidence type="ECO:0000259" key="15">
    <source>
        <dbReference type="PROSITE" id="PS52040"/>
    </source>
</evidence>
<dbReference type="InterPro" id="IPR036890">
    <property type="entry name" value="HATPase_C_sf"/>
</dbReference>
<name>A0A6C0H9H0_9ZZZZ</name>
<dbReference type="GO" id="GO:0006265">
    <property type="term" value="P:DNA topological change"/>
    <property type="evidence" value="ECO:0007669"/>
    <property type="project" value="InterPro"/>
</dbReference>
<dbReference type="InterPro" id="IPR036844">
    <property type="entry name" value="Hint_dom_sf"/>
</dbReference>
<proteinExistence type="inferred from homology"/>
<comment type="catalytic activity">
    <reaction evidence="1">
        <text>ATP-dependent breakage, passage and rejoining of double-stranded DNA.</text>
        <dbReference type="EC" id="5.6.2.2"/>
    </reaction>
</comment>
<dbReference type="Pfam" id="PF00204">
    <property type="entry name" value="DNA_gyraseB"/>
    <property type="match status" value="1"/>
</dbReference>
<dbReference type="CDD" id="cd03481">
    <property type="entry name" value="TopoIIA_Trans_ScTopoIIA"/>
    <property type="match status" value="1"/>
</dbReference>
<dbReference type="InterPro" id="IPR030934">
    <property type="entry name" value="Intein_C"/>
</dbReference>
<evidence type="ECO:0000256" key="13">
    <source>
        <dbReference type="ARBA" id="ARBA00023125"/>
    </source>
</evidence>
<dbReference type="InterPro" id="IPR020568">
    <property type="entry name" value="Ribosomal_Su5_D2-typ_SF"/>
</dbReference>
<dbReference type="Gene3D" id="3.30.1360.40">
    <property type="match status" value="1"/>
</dbReference>
<dbReference type="InterPro" id="IPR002205">
    <property type="entry name" value="Topo_IIA_dom_A"/>
</dbReference>
<keyword evidence="8" id="KW-0068">Autocatalytic cleavage</keyword>
<dbReference type="PANTHER" id="PTHR10169:SF38">
    <property type="entry name" value="DNA TOPOISOMERASE 2"/>
    <property type="match status" value="1"/>
</dbReference>